<evidence type="ECO:0008006" key="7">
    <source>
        <dbReference type="Google" id="ProtNLM"/>
    </source>
</evidence>
<dbReference type="InterPro" id="IPR052146">
    <property type="entry name" value="HOT1"/>
</dbReference>
<reference evidence="5 6" key="1">
    <citation type="submission" date="2020-12" db="EMBL/GenBank/DDBJ databases">
        <title>Metabolic potential, ecology and presence of endohyphal bacteria is reflected in genomic diversity of Mucoromycotina.</title>
        <authorList>
            <person name="Muszewska A."/>
            <person name="Okrasinska A."/>
            <person name="Steczkiewicz K."/>
            <person name="Drgas O."/>
            <person name="Orlowska M."/>
            <person name="Perlinska-Lenart U."/>
            <person name="Aleksandrzak-Piekarczyk T."/>
            <person name="Szatraj K."/>
            <person name="Zielenkiewicz U."/>
            <person name="Pilsyk S."/>
            <person name="Malc E."/>
            <person name="Mieczkowski P."/>
            <person name="Kruszewska J.S."/>
            <person name="Biernat P."/>
            <person name="Pawlowska J."/>
        </authorList>
    </citation>
    <scope>NUCLEOTIDE SEQUENCE [LARGE SCALE GENOMIC DNA]</scope>
    <source>
        <strain evidence="5 6">CBS 142.35</strain>
    </source>
</reference>
<dbReference type="InterPro" id="IPR031872">
    <property type="entry name" value="NDC10_II"/>
</dbReference>
<feature type="compositionally biased region" description="Low complexity" evidence="2">
    <location>
        <begin position="573"/>
        <end position="596"/>
    </location>
</feature>
<keyword evidence="6" id="KW-1185">Reference proteome</keyword>
<dbReference type="GO" id="GO:0000978">
    <property type="term" value="F:RNA polymerase II cis-regulatory region sequence-specific DNA binding"/>
    <property type="evidence" value="ECO:0007669"/>
    <property type="project" value="TreeGrafter"/>
</dbReference>
<name>A0A8H7S1S5_9FUNG</name>
<dbReference type="GO" id="GO:0000981">
    <property type="term" value="F:DNA-binding transcription factor activity, RNA polymerase II-specific"/>
    <property type="evidence" value="ECO:0007669"/>
    <property type="project" value="TreeGrafter"/>
</dbReference>
<dbReference type="PANTHER" id="PTHR37784">
    <property type="entry name" value="PROTEIN MSN1"/>
    <property type="match status" value="1"/>
</dbReference>
<feature type="coiled-coil region" evidence="1">
    <location>
        <begin position="670"/>
        <end position="697"/>
    </location>
</feature>
<dbReference type="Pfam" id="PF16787">
    <property type="entry name" value="NDC10_II"/>
    <property type="match status" value="1"/>
</dbReference>
<feature type="domain" description="Ndc10" evidence="4">
    <location>
        <begin position="118"/>
        <end position="459"/>
    </location>
</feature>
<evidence type="ECO:0000313" key="6">
    <source>
        <dbReference type="Proteomes" id="UP000646827"/>
    </source>
</evidence>
<comment type="caution">
    <text evidence="5">The sequence shown here is derived from an EMBL/GenBank/DDBJ whole genome shotgun (WGS) entry which is preliminary data.</text>
</comment>
<dbReference type="InterPro" id="IPR038279">
    <property type="entry name" value="Ndc10_dom2_sf"/>
</dbReference>
<evidence type="ECO:0000256" key="1">
    <source>
        <dbReference type="SAM" id="Coils"/>
    </source>
</evidence>
<proteinExistence type="predicted"/>
<dbReference type="GO" id="GO:0060963">
    <property type="term" value="P:positive regulation of ribosomal protein gene transcription by RNA polymerase II"/>
    <property type="evidence" value="ECO:0007669"/>
    <property type="project" value="TreeGrafter"/>
</dbReference>
<dbReference type="Gene3D" id="1.10.443.20">
    <property type="entry name" value="Centromere DNA-binding protein complex CBF3 subunit, domain 2"/>
    <property type="match status" value="1"/>
</dbReference>
<feature type="region of interest" description="Disordered" evidence="2">
    <location>
        <begin position="562"/>
        <end position="597"/>
    </location>
</feature>
<accession>A0A8H7S1S5</accession>
<dbReference type="PANTHER" id="PTHR37784:SF2">
    <property type="entry name" value="HIGH-OSMOLARITY-INDUCED TRANSCRIPTION PROTEIN 1"/>
    <property type="match status" value="1"/>
</dbReference>
<evidence type="ECO:0000259" key="4">
    <source>
        <dbReference type="Pfam" id="PF16787"/>
    </source>
</evidence>
<keyword evidence="1" id="KW-0175">Coiled coil</keyword>
<dbReference type="OrthoDB" id="2205501at2759"/>
<gene>
    <name evidence="5" type="ORF">INT45_006281</name>
</gene>
<dbReference type="InterPro" id="IPR022210">
    <property type="entry name" value="TF_GCR1-like"/>
</dbReference>
<evidence type="ECO:0000259" key="3">
    <source>
        <dbReference type="Pfam" id="PF12550"/>
    </source>
</evidence>
<evidence type="ECO:0000313" key="5">
    <source>
        <dbReference type="EMBL" id="KAG2219838.1"/>
    </source>
</evidence>
<dbReference type="Proteomes" id="UP000646827">
    <property type="component" value="Unassembled WGS sequence"/>
</dbReference>
<dbReference type="Pfam" id="PF12550">
    <property type="entry name" value="GCR1_C"/>
    <property type="match status" value="1"/>
</dbReference>
<feature type="domain" description="Transcription activator GCR1-like" evidence="3">
    <location>
        <begin position="598"/>
        <end position="677"/>
    </location>
</feature>
<dbReference type="EMBL" id="JAEPRB010000162">
    <property type="protein sequence ID" value="KAG2219838.1"/>
    <property type="molecule type" value="Genomic_DNA"/>
</dbReference>
<organism evidence="5 6">
    <name type="scientific">Circinella minor</name>
    <dbReference type="NCBI Taxonomy" id="1195481"/>
    <lineage>
        <taxon>Eukaryota</taxon>
        <taxon>Fungi</taxon>
        <taxon>Fungi incertae sedis</taxon>
        <taxon>Mucoromycota</taxon>
        <taxon>Mucoromycotina</taxon>
        <taxon>Mucoromycetes</taxon>
        <taxon>Mucorales</taxon>
        <taxon>Lichtheimiaceae</taxon>
        <taxon>Circinella</taxon>
    </lineage>
</organism>
<protein>
    <recommendedName>
        <fullName evidence="7">Ndc10 domain-containing protein</fullName>
    </recommendedName>
</protein>
<evidence type="ECO:0000256" key="2">
    <source>
        <dbReference type="SAM" id="MobiDB-lite"/>
    </source>
</evidence>
<dbReference type="AlphaFoldDB" id="A0A8H7S1S5"/>
<sequence>MSSSSNINNHNQSYLEKEVKEAMEKHLGNLSLNTKNLYKLRQAHWEVWCAKQEFEDGNTVSEAKLVAFLREVSRTGNIKNKRSKLPDGKAKRLGKESLAGYAKAVGALQTVQAAVLGNKNPPARGTLVKNLLSDYDRENAIRRRIEYEDRGTNTINDGYTLDELRLISRYQFNRNTPHHLRNRLDFLLGHAILGRGETKRMMQLPDLFSTELADEGPSKCISLVITMNKGKTNQHGRLEYGAAIRHRSVEVCPLGAMAFHFFCRWHMENESFPEFTARQDWYDIHVLKGLDRTKPITYNTQRDGYMEALNAVGVNSSKITHINRGSALRAIADQDVPDNEQRRIGRWGSDRMVGCYLTSLPKQAMRALAGFYSQKAGAFWLPRSAVDPPQELQRLIFPKIEYWENMFERGAVQKDLAGPNFLVLLKYLRIVFLQDSVVLKQQHPTHFLWSHAIFDNPLYKQYEIDLSSQLVSVNEAEEPLNVQIERVLPHLTNILRASLGNISGDIDGIKNTINNLNASQQAGFANVTEAVNGIFSNPLYLSRTPTNFHEQGMITTAGEVAQDSSDHTFADDSPSLPSSSVPSSSISSSLSSSSPPQYTLNRKFCTVTDVWREYDHGVAGNPSVRSLEDKYKTKWRKNSTESRFFSRRKIIYEEVKRIANDRHISFSDAAQVLEDTRRDLKISIDKLTKKISEQHKEQQ</sequence>